<dbReference type="PANTHER" id="PTHR42024:SF1">
    <property type="entry name" value="AMINO ACID PERMEASE_ SLC12A DOMAIN-CONTAINING PROTEIN"/>
    <property type="match status" value="1"/>
</dbReference>
<feature type="transmembrane region" description="Helical" evidence="2">
    <location>
        <begin position="201"/>
        <end position="224"/>
    </location>
</feature>
<dbReference type="OrthoDB" id="4838853at2759"/>
<evidence type="ECO:0000256" key="2">
    <source>
        <dbReference type="SAM" id="Phobius"/>
    </source>
</evidence>
<feature type="transmembrane region" description="Helical" evidence="2">
    <location>
        <begin position="282"/>
        <end position="307"/>
    </location>
</feature>
<dbReference type="PANTHER" id="PTHR42024">
    <property type="entry name" value="AMINO ACID PERMEASE_ SLC12A DOMAIN-CONTAINING PROTEIN"/>
    <property type="match status" value="1"/>
</dbReference>
<keyword evidence="2" id="KW-1133">Transmembrane helix</keyword>
<sequence>MKPFRHRRQDGGFVAATYLTPRDSGYSISGSSLSSDLKKSSTTIASQAAPVPPIEESTAQAEWGSELREATTEDPDSIPYRDDVPPQLPYSLHERKWSILIVWTILVLDSCVLPVGLFFILKYAVGWDDTKNLGASSGIFGFVSLLQYALRFYRLLIRSPIYRPLNAPRWYFDVYQYQFTFGFILITVFVSVGVGPQDLRLIGFTPVLLPLQCAPQLLFSCWAYKRKWKIPFRFSSMPKGSEAPPAVFTIVEDVVGVDGRGGLDFRRAWLKRYKESWYFRELLWRLTLFWGIGAFMCFGVTAAVVLPKSVGKYVAFAFGWTFPFIWAGMWALLTIFYVKGELKKEQEVWSVEMTEIRARERQGGAPVPSIEASRQTSDGPHHHRAELGRTGLENQPNMTRDDC</sequence>
<name>A0A4S2N0I3_9PEZI</name>
<evidence type="ECO:0000313" key="3">
    <source>
        <dbReference type="EMBL" id="TGZ82517.1"/>
    </source>
</evidence>
<dbReference type="InParanoid" id="A0A4S2N0I3"/>
<dbReference type="STRING" id="341454.A0A4S2N0I3"/>
<feature type="transmembrane region" description="Helical" evidence="2">
    <location>
        <begin position="97"/>
        <end position="121"/>
    </location>
</feature>
<dbReference type="EMBL" id="ML220115">
    <property type="protein sequence ID" value="TGZ82517.1"/>
    <property type="molecule type" value="Genomic_DNA"/>
</dbReference>
<dbReference type="Proteomes" id="UP000298138">
    <property type="component" value="Unassembled WGS sequence"/>
</dbReference>
<organism evidence="3 4">
    <name type="scientific">Ascodesmis nigricans</name>
    <dbReference type="NCBI Taxonomy" id="341454"/>
    <lineage>
        <taxon>Eukaryota</taxon>
        <taxon>Fungi</taxon>
        <taxon>Dikarya</taxon>
        <taxon>Ascomycota</taxon>
        <taxon>Pezizomycotina</taxon>
        <taxon>Pezizomycetes</taxon>
        <taxon>Pezizales</taxon>
        <taxon>Ascodesmidaceae</taxon>
        <taxon>Ascodesmis</taxon>
    </lineage>
</organism>
<dbReference type="AlphaFoldDB" id="A0A4S2N0I3"/>
<reference evidence="3 4" key="1">
    <citation type="submission" date="2019-04" db="EMBL/GenBank/DDBJ databases">
        <title>Comparative genomics and transcriptomics to analyze fruiting body development in filamentous ascomycetes.</title>
        <authorList>
            <consortium name="DOE Joint Genome Institute"/>
            <person name="Lutkenhaus R."/>
            <person name="Traeger S."/>
            <person name="Breuer J."/>
            <person name="Kuo A."/>
            <person name="Lipzen A."/>
            <person name="Pangilinan J."/>
            <person name="Dilworth D."/>
            <person name="Sandor L."/>
            <person name="Poggeler S."/>
            <person name="Barry K."/>
            <person name="Grigoriev I.V."/>
            <person name="Nowrousian M."/>
        </authorList>
    </citation>
    <scope>NUCLEOTIDE SEQUENCE [LARGE SCALE GENOMIC DNA]</scope>
    <source>
        <strain evidence="3 4">CBS 389.68</strain>
    </source>
</reference>
<evidence type="ECO:0000256" key="1">
    <source>
        <dbReference type="SAM" id="MobiDB-lite"/>
    </source>
</evidence>
<keyword evidence="4" id="KW-1185">Reference proteome</keyword>
<proteinExistence type="predicted"/>
<feature type="transmembrane region" description="Helical" evidence="2">
    <location>
        <begin position="133"/>
        <end position="153"/>
    </location>
</feature>
<protein>
    <submittedName>
        <fullName evidence="3">Uncharacterized protein</fullName>
    </submittedName>
</protein>
<evidence type="ECO:0000313" key="4">
    <source>
        <dbReference type="Proteomes" id="UP000298138"/>
    </source>
</evidence>
<gene>
    <name evidence="3" type="ORF">EX30DRAFT_363057</name>
</gene>
<feature type="transmembrane region" description="Helical" evidence="2">
    <location>
        <begin position="174"/>
        <end position="195"/>
    </location>
</feature>
<keyword evidence="2" id="KW-0472">Membrane</keyword>
<feature type="region of interest" description="Disordered" evidence="1">
    <location>
        <begin position="359"/>
        <end position="403"/>
    </location>
</feature>
<feature type="compositionally biased region" description="Polar residues" evidence="1">
    <location>
        <begin position="392"/>
        <end position="403"/>
    </location>
</feature>
<accession>A0A4S2N0I3</accession>
<feature type="transmembrane region" description="Helical" evidence="2">
    <location>
        <begin position="313"/>
        <end position="338"/>
    </location>
</feature>
<keyword evidence="2" id="KW-0812">Transmembrane</keyword>